<dbReference type="EMBL" id="OX459118">
    <property type="protein sequence ID" value="CAI9088316.1"/>
    <property type="molecule type" value="Genomic_DNA"/>
</dbReference>
<dbReference type="AlphaFoldDB" id="A0AAV1BY85"/>
<evidence type="ECO:0000256" key="1">
    <source>
        <dbReference type="SAM" id="MobiDB-lite"/>
    </source>
</evidence>
<evidence type="ECO:0000313" key="2">
    <source>
        <dbReference type="EMBL" id="CAI9088316.1"/>
    </source>
</evidence>
<dbReference type="Proteomes" id="UP001161247">
    <property type="component" value="Chromosome 1"/>
</dbReference>
<organism evidence="2 3">
    <name type="scientific">Oldenlandia corymbosa var. corymbosa</name>
    <dbReference type="NCBI Taxonomy" id="529605"/>
    <lineage>
        <taxon>Eukaryota</taxon>
        <taxon>Viridiplantae</taxon>
        <taxon>Streptophyta</taxon>
        <taxon>Embryophyta</taxon>
        <taxon>Tracheophyta</taxon>
        <taxon>Spermatophyta</taxon>
        <taxon>Magnoliopsida</taxon>
        <taxon>eudicotyledons</taxon>
        <taxon>Gunneridae</taxon>
        <taxon>Pentapetalae</taxon>
        <taxon>asterids</taxon>
        <taxon>lamiids</taxon>
        <taxon>Gentianales</taxon>
        <taxon>Rubiaceae</taxon>
        <taxon>Rubioideae</taxon>
        <taxon>Spermacoceae</taxon>
        <taxon>Hedyotis-Oldenlandia complex</taxon>
        <taxon>Oldenlandia</taxon>
    </lineage>
</organism>
<keyword evidence="3" id="KW-1185">Reference proteome</keyword>
<feature type="compositionally biased region" description="Basic and acidic residues" evidence="1">
    <location>
        <begin position="49"/>
        <end position="60"/>
    </location>
</feature>
<evidence type="ECO:0000313" key="3">
    <source>
        <dbReference type="Proteomes" id="UP001161247"/>
    </source>
</evidence>
<gene>
    <name evidence="2" type="ORF">OLC1_LOCUS918</name>
</gene>
<reference evidence="2" key="1">
    <citation type="submission" date="2023-03" db="EMBL/GenBank/DDBJ databases">
        <authorList>
            <person name="Julca I."/>
        </authorList>
    </citation>
    <scope>NUCLEOTIDE SEQUENCE</scope>
</reference>
<feature type="compositionally biased region" description="Acidic residues" evidence="1">
    <location>
        <begin position="107"/>
        <end position="118"/>
    </location>
</feature>
<protein>
    <submittedName>
        <fullName evidence="2">OLC1v1022619C1</fullName>
    </submittedName>
</protein>
<feature type="region of interest" description="Disordered" evidence="1">
    <location>
        <begin position="34"/>
        <end position="123"/>
    </location>
</feature>
<sequence>MKIKKDSHVGIIYHLEPMTSVDLYIDTEDITNQEDGNNHYGGSFFAQDNHMDEGEQDGPRQEQASTSRVHEEDGESLFAEYDHMDENDSDYVAPSGRSEARDPSSSSDDEESDDEELMNEERELNPFSRCHVYKEMVNGMTRVFTMMILV</sequence>
<name>A0AAV1BY85_OLDCO</name>
<proteinExistence type="predicted"/>
<accession>A0AAV1BY85</accession>